<keyword evidence="1" id="KW-0472">Membrane</keyword>
<proteinExistence type="predicted"/>
<dbReference type="GeneID" id="40151636"/>
<keyword evidence="1" id="KW-1133">Transmembrane helix</keyword>
<feature type="transmembrane region" description="Helical" evidence="1">
    <location>
        <begin position="277"/>
        <end position="296"/>
    </location>
</feature>
<feature type="transmembrane region" description="Helical" evidence="1">
    <location>
        <begin position="177"/>
        <end position="196"/>
    </location>
</feature>
<dbReference type="RefSeq" id="WP_049938783.1">
    <property type="nucleotide sequence ID" value="NC_006396.1"/>
</dbReference>
<evidence type="ECO:0000313" key="2">
    <source>
        <dbReference type="EMBL" id="QCP90384.1"/>
    </source>
</evidence>
<accession>A0A4P8JWI0</accession>
<name>A0A4P8JWI0_HALMA</name>
<gene>
    <name evidence="2" type="ORF">E6P14_05735</name>
</gene>
<dbReference type="Proteomes" id="UP000298722">
    <property type="component" value="Chromosome"/>
</dbReference>
<evidence type="ECO:0000256" key="1">
    <source>
        <dbReference type="SAM" id="Phobius"/>
    </source>
</evidence>
<evidence type="ECO:0000313" key="3">
    <source>
        <dbReference type="Proteomes" id="UP000298722"/>
    </source>
</evidence>
<feature type="transmembrane region" description="Helical" evidence="1">
    <location>
        <begin position="87"/>
        <end position="110"/>
    </location>
</feature>
<keyword evidence="1" id="KW-0812">Transmembrane</keyword>
<organism evidence="2 3">
    <name type="scientific">Haloarcula marismortui (strain ATCC 43049 / DSM 3752 / JCM 8966 / VKM B-1809)</name>
    <name type="common">Halobacterium marismortui</name>
    <dbReference type="NCBI Taxonomy" id="272569"/>
    <lineage>
        <taxon>Archaea</taxon>
        <taxon>Methanobacteriati</taxon>
        <taxon>Methanobacteriota</taxon>
        <taxon>Stenosarchaea group</taxon>
        <taxon>Halobacteria</taxon>
        <taxon>Halobacteriales</taxon>
        <taxon>Haloarculaceae</taxon>
        <taxon>Haloarcula</taxon>
    </lineage>
</organism>
<protein>
    <submittedName>
        <fullName evidence="2">Uncharacterized protein</fullName>
    </submittedName>
</protein>
<feature type="transmembrane region" description="Helical" evidence="1">
    <location>
        <begin position="302"/>
        <end position="322"/>
    </location>
</feature>
<feature type="transmembrane region" description="Helical" evidence="1">
    <location>
        <begin position="45"/>
        <end position="66"/>
    </location>
</feature>
<reference evidence="2 3" key="1">
    <citation type="submission" date="2019-04" db="EMBL/GenBank/DDBJ databases">
        <title>Methylomes of two halophilic Archaea, Haloarcula marismortui and Haloferax mediterranei.</title>
        <authorList>
            <person name="DasSarma S."/>
            <person name="DasSarma P."/>
            <person name="DasSarma S."/>
            <person name="Fomenkov A."/>
            <person name="Vincze T."/>
            <person name="Anton B.P."/>
            <person name="Roberts R.J."/>
        </authorList>
    </citation>
    <scope>NUCLEOTIDE SEQUENCE [LARGE SCALE GENOMIC DNA]</scope>
    <source>
        <strain evidence="2 3">ATCC 43049</strain>
    </source>
</reference>
<dbReference type="EMBL" id="CP039138">
    <property type="protein sequence ID" value="QCP90384.1"/>
    <property type="molecule type" value="Genomic_DNA"/>
</dbReference>
<sequence>MTEDNEELSQLAGIERGIDDHDEFQTLLNHKIQIFESLANDSLKILSIQLFIVPISLSIISLIEQGNLPFVGTSSALSKENIAPPELSGLIIAFSFAIVAIISVISSYHYCRWRANTLPALLLYRKGLAKKPAPKLTRLVTYLSSEETAKELESVPEEQTAQEQLLYGYPGMGSIEAFVRGVLSLSLLVSFGSLAYLLRDILDADFPVWLRISLLAIIILSLTPYMYAAGHIYAVLEGSAGFIFRFINLLRELLYRLFRRQATTVFAWTLDNPMKSLSGSTGLYLFGMALFMSDIWTESALLVAFSLFIGIYGIIPLSINLIK</sequence>
<feature type="transmembrane region" description="Helical" evidence="1">
    <location>
        <begin position="208"/>
        <end position="226"/>
    </location>
</feature>
<dbReference type="AlphaFoldDB" id="A0A4P8JWI0"/>